<keyword evidence="1 6" id="KW-0645">Protease</keyword>
<evidence type="ECO:0000256" key="2">
    <source>
        <dbReference type="ARBA" id="ARBA00022723"/>
    </source>
</evidence>
<dbReference type="GO" id="GO:0006508">
    <property type="term" value="P:proteolysis"/>
    <property type="evidence" value="ECO:0007669"/>
    <property type="project" value="UniProtKB-KW"/>
</dbReference>
<evidence type="ECO:0000313" key="9">
    <source>
        <dbReference type="EMBL" id="SFQ69681.1"/>
    </source>
</evidence>
<evidence type="ECO:0000256" key="6">
    <source>
        <dbReference type="RuleBase" id="RU003983"/>
    </source>
</evidence>
<dbReference type="CDD" id="cd07326">
    <property type="entry name" value="M56_BlaR1_MecR1_like"/>
    <property type="match status" value="1"/>
</dbReference>
<dbReference type="InterPro" id="IPR052173">
    <property type="entry name" value="Beta-lactam_resp_regulator"/>
</dbReference>
<evidence type="ECO:0000256" key="1">
    <source>
        <dbReference type="ARBA" id="ARBA00022670"/>
    </source>
</evidence>
<sequence length="339" mass="34564">MIVASLLFGYAALALVAGPVLLRRAGWLSRAPRLGIAAWLAWSGSLLLAVLLGALVLAVPTALVSRGLGELLRACAMALRAWYATPGGAVLATAGVLVAVAVLARLGYSAATVLGGVRRERRRHHDALALVGRPHPETGSTLVEHDQPAAYCVPGRPHRVVLTTAALRTLDAAQLAGVLAHERAHLRGRHHLVLGAVSAVEHAFPLPPLRTAAREVGRLVEMLADDHAGRHADRLDLAEALLALAGSPVPAAGLGASGSAASARVRRLLTPYRPLGRARGVLAGALTALAIALPATIAGQPALAAQHLPYCPPGESAPAAPGCAAAVGRGVLGSVDCPS</sequence>
<feature type="transmembrane region" description="Helical" evidence="7">
    <location>
        <begin position="89"/>
        <end position="114"/>
    </location>
</feature>
<reference evidence="10" key="1">
    <citation type="submission" date="2016-10" db="EMBL/GenBank/DDBJ databases">
        <authorList>
            <person name="Varghese N."/>
            <person name="Submissions S."/>
        </authorList>
    </citation>
    <scope>NUCLEOTIDE SEQUENCE [LARGE SCALE GENOMIC DNA]</scope>
    <source>
        <strain evidence="10">CGMCC 4.5579</strain>
    </source>
</reference>
<keyword evidence="7" id="KW-0472">Membrane</keyword>
<evidence type="ECO:0000256" key="4">
    <source>
        <dbReference type="ARBA" id="ARBA00022833"/>
    </source>
</evidence>
<keyword evidence="5 6" id="KW-0482">Metalloprotease</keyword>
<keyword evidence="3 6" id="KW-0378">Hydrolase</keyword>
<dbReference type="STRING" id="587909.SAMN05421810_11373"/>
<name>A0A1I6ALU2_9PSEU</name>
<dbReference type="AlphaFoldDB" id="A0A1I6ALU2"/>
<organism evidence="9 10">
    <name type="scientific">Amycolatopsis arida</name>
    <dbReference type="NCBI Taxonomy" id="587909"/>
    <lineage>
        <taxon>Bacteria</taxon>
        <taxon>Bacillati</taxon>
        <taxon>Actinomycetota</taxon>
        <taxon>Actinomycetes</taxon>
        <taxon>Pseudonocardiales</taxon>
        <taxon>Pseudonocardiaceae</taxon>
        <taxon>Amycolatopsis</taxon>
    </lineage>
</organism>
<dbReference type="RefSeq" id="WP_092536323.1">
    <property type="nucleotide sequence ID" value="NZ_FOWW01000013.1"/>
</dbReference>
<evidence type="ECO:0000256" key="5">
    <source>
        <dbReference type="ARBA" id="ARBA00023049"/>
    </source>
</evidence>
<keyword evidence="7" id="KW-0812">Transmembrane</keyword>
<dbReference type="GO" id="GO:0046872">
    <property type="term" value="F:metal ion binding"/>
    <property type="evidence" value="ECO:0007669"/>
    <property type="project" value="UniProtKB-KW"/>
</dbReference>
<dbReference type="GO" id="GO:0004222">
    <property type="term" value="F:metalloendopeptidase activity"/>
    <property type="evidence" value="ECO:0007669"/>
    <property type="project" value="InterPro"/>
</dbReference>
<keyword evidence="7" id="KW-1133">Transmembrane helix</keyword>
<accession>A0A1I6ALU2</accession>
<dbReference type="EMBL" id="FOWW01000013">
    <property type="protein sequence ID" value="SFQ69681.1"/>
    <property type="molecule type" value="Genomic_DNA"/>
</dbReference>
<feature type="transmembrane region" description="Helical" evidence="7">
    <location>
        <begin position="6"/>
        <end position="22"/>
    </location>
</feature>
<dbReference type="Gene3D" id="3.30.2010.10">
    <property type="entry name" value="Metalloproteases ('zincins'), catalytic domain"/>
    <property type="match status" value="1"/>
</dbReference>
<dbReference type="Proteomes" id="UP000198727">
    <property type="component" value="Unassembled WGS sequence"/>
</dbReference>
<keyword evidence="2" id="KW-0479">Metal-binding</keyword>
<dbReference type="Pfam" id="PF01435">
    <property type="entry name" value="Peptidase_M48"/>
    <property type="match status" value="1"/>
</dbReference>
<protein>
    <submittedName>
        <fullName evidence="9">Zn-dependent protease with chaperone function</fullName>
    </submittedName>
</protein>
<dbReference type="InterPro" id="IPR001915">
    <property type="entry name" value="Peptidase_M48"/>
</dbReference>
<evidence type="ECO:0000313" key="10">
    <source>
        <dbReference type="Proteomes" id="UP000198727"/>
    </source>
</evidence>
<comment type="similarity">
    <text evidence="6">Belongs to the peptidase M48 family.</text>
</comment>
<feature type="domain" description="Peptidase M48" evidence="8">
    <location>
        <begin position="124"/>
        <end position="195"/>
    </location>
</feature>
<feature type="transmembrane region" description="Helical" evidence="7">
    <location>
        <begin position="34"/>
        <end position="59"/>
    </location>
</feature>
<comment type="cofactor">
    <cofactor evidence="6">
        <name>Zn(2+)</name>
        <dbReference type="ChEBI" id="CHEBI:29105"/>
    </cofactor>
    <text evidence="6">Binds 1 zinc ion per subunit.</text>
</comment>
<keyword evidence="10" id="KW-1185">Reference proteome</keyword>
<gene>
    <name evidence="9" type="ORF">SAMN05421810_11373</name>
</gene>
<evidence type="ECO:0000259" key="8">
    <source>
        <dbReference type="Pfam" id="PF01435"/>
    </source>
</evidence>
<keyword evidence="4 6" id="KW-0862">Zinc</keyword>
<dbReference type="PANTHER" id="PTHR34978">
    <property type="entry name" value="POSSIBLE SENSOR-TRANSDUCER PROTEIN BLAR"/>
    <property type="match status" value="1"/>
</dbReference>
<dbReference type="OrthoDB" id="9785340at2"/>
<evidence type="ECO:0000256" key="7">
    <source>
        <dbReference type="SAM" id="Phobius"/>
    </source>
</evidence>
<proteinExistence type="inferred from homology"/>
<evidence type="ECO:0000256" key="3">
    <source>
        <dbReference type="ARBA" id="ARBA00022801"/>
    </source>
</evidence>
<dbReference type="PANTHER" id="PTHR34978:SF3">
    <property type="entry name" value="SLR0241 PROTEIN"/>
    <property type="match status" value="1"/>
</dbReference>